<protein>
    <submittedName>
        <fullName evidence="1">Uncharacterized protein</fullName>
    </submittedName>
</protein>
<dbReference type="EMBL" id="LR031877">
    <property type="protein sequence ID" value="VDD46117.1"/>
    <property type="molecule type" value="Genomic_DNA"/>
</dbReference>
<organism evidence="1">
    <name type="scientific">Brassica oleracea</name>
    <name type="common">Wild cabbage</name>
    <dbReference type="NCBI Taxonomy" id="3712"/>
    <lineage>
        <taxon>Eukaryota</taxon>
        <taxon>Viridiplantae</taxon>
        <taxon>Streptophyta</taxon>
        <taxon>Embryophyta</taxon>
        <taxon>Tracheophyta</taxon>
        <taxon>Spermatophyta</taxon>
        <taxon>Magnoliopsida</taxon>
        <taxon>eudicotyledons</taxon>
        <taxon>Gunneridae</taxon>
        <taxon>Pentapetalae</taxon>
        <taxon>rosids</taxon>
        <taxon>malvids</taxon>
        <taxon>Brassicales</taxon>
        <taxon>Brassicaceae</taxon>
        <taxon>Brassiceae</taxon>
        <taxon>Brassica</taxon>
    </lineage>
</organism>
<proteinExistence type="predicted"/>
<evidence type="ECO:0000313" key="1">
    <source>
        <dbReference type="EMBL" id="VDD46117.1"/>
    </source>
</evidence>
<name>A0A3P6EN63_BRAOL</name>
<sequence length="51" mass="5991">MELCLEKNNPQAHYIERMKEYFHNNNKTKGLDHLRPSADGMCDNGWPTNDL</sequence>
<dbReference type="AlphaFoldDB" id="A0A3P6EN63"/>
<reference evidence="1" key="1">
    <citation type="submission" date="2018-11" db="EMBL/GenBank/DDBJ databases">
        <authorList>
            <consortium name="Genoscope - CEA"/>
            <person name="William W."/>
        </authorList>
    </citation>
    <scope>NUCLEOTIDE SEQUENCE</scope>
</reference>
<accession>A0A3P6EN63</accession>
<gene>
    <name evidence="1" type="ORF">BOLC5T33664H</name>
</gene>